<accession>A0ABQ9EM44</accession>
<dbReference type="SUPFAM" id="SSF54928">
    <property type="entry name" value="RNA-binding domain, RBD"/>
    <property type="match status" value="1"/>
</dbReference>
<protein>
    <recommendedName>
        <fullName evidence="3">RRM domain-containing protein</fullName>
    </recommendedName>
</protein>
<organism evidence="4 5">
    <name type="scientific">Tegillarca granosa</name>
    <name type="common">Malaysian cockle</name>
    <name type="synonym">Anadara granosa</name>
    <dbReference type="NCBI Taxonomy" id="220873"/>
    <lineage>
        <taxon>Eukaryota</taxon>
        <taxon>Metazoa</taxon>
        <taxon>Spiralia</taxon>
        <taxon>Lophotrochozoa</taxon>
        <taxon>Mollusca</taxon>
        <taxon>Bivalvia</taxon>
        <taxon>Autobranchia</taxon>
        <taxon>Pteriomorphia</taxon>
        <taxon>Arcoida</taxon>
        <taxon>Arcoidea</taxon>
        <taxon>Arcidae</taxon>
        <taxon>Tegillarca</taxon>
    </lineage>
</organism>
<reference evidence="4 5" key="1">
    <citation type="submission" date="2022-12" db="EMBL/GenBank/DDBJ databases">
        <title>Chromosome-level genome of Tegillarca granosa.</title>
        <authorList>
            <person name="Kim J."/>
        </authorList>
    </citation>
    <scope>NUCLEOTIDE SEQUENCE [LARGE SCALE GENOMIC DNA]</scope>
    <source>
        <strain evidence="4">Teg-2019</strain>
        <tissue evidence="4">Adductor muscle</tissue>
    </source>
</reference>
<dbReference type="InterPro" id="IPR000504">
    <property type="entry name" value="RRM_dom"/>
</dbReference>
<feature type="compositionally biased region" description="Basic residues" evidence="2">
    <location>
        <begin position="95"/>
        <end position="134"/>
    </location>
</feature>
<keyword evidence="5" id="KW-1185">Reference proteome</keyword>
<dbReference type="PANTHER" id="PTHR48034">
    <property type="entry name" value="TRANSFORMER-2 SEX-DETERMINING PROTEIN-RELATED"/>
    <property type="match status" value="1"/>
</dbReference>
<feature type="region of interest" description="Disordered" evidence="2">
    <location>
        <begin position="1"/>
        <end position="20"/>
    </location>
</feature>
<evidence type="ECO:0000256" key="2">
    <source>
        <dbReference type="SAM" id="MobiDB-lite"/>
    </source>
</evidence>
<dbReference type="InterPro" id="IPR050441">
    <property type="entry name" value="RBM"/>
</dbReference>
<evidence type="ECO:0000259" key="3">
    <source>
        <dbReference type="PROSITE" id="PS50102"/>
    </source>
</evidence>
<feature type="domain" description="RRM" evidence="3">
    <location>
        <begin position="15"/>
        <end position="62"/>
    </location>
</feature>
<evidence type="ECO:0000313" key="4">
    <source>
        <dbReference type="EMBL" id="KAJ8304662.1"/>
    </source>
</evidence>
<comment type="caution">
    <text evidence="4">The sequence shown here is derived from an EMBL/GenBank/DDBJ whole genome shotgun (WGS) entry which is preliminary data.</text>
</comment>
<feature type="non-terminal residue" evidence="4">
    <location>
        <position position="156"/>
    </location>
</feature>
<feature type="region of interest" description="Disordered" evidence="2">
    <location>
        <begin position="52"/>
        <end position="148"/>
    </location>
</feature>
<dbReference type="Proteomes" id="UP001217089">
    <property type="component" value="Unassembled WGS sequence"/>
</dbReference>
<dbReference type="Pfam" id="PF00076">
    <property type="entry name" value="RRM_1"/>
    <property type="match status" value="1"/>
</dbReference>
<dbReference type="InterPro" id="IPR012677">
    <property type="entry name" value="Nucleotide-bd_a/b_plait_sf"/>
</dbReference>
<feature type="compositionally biased region" description="Polar residues" evidence="2">
    <location>
        <begin position="7"/>
        <end position="18"/>
    </location>
</feature>
<proteinExistence type="predicted"/>
<evidence type="ECO:0000313" key="5">
    <source>
        <dbReference type="Proteomes" id="UP001217089"/>
    </source>
</evidence>
<name>A0ABQ9EM44_TEGGR</name>
<evidence type="ECO:0000256" key="1">
    <source>
        <dbReference type="PROSITE-ProRule" id="PRU00176"/>
    </source>
</evidence>
<gene>
    <name evidence="4" type="ORF">KUTeg_018245</name>
</gene>
<keyword evidence="1" id="KW-0694">RNA-binding</keyword>
<dbReference type="InterPro" id="IPR035979">
    <property type="entry name" value="RBD_domain_sf"/>
</dbReference>
<dbReference type="PROSITE" id="PS50102">
    <property type="entry name" value="RRM"/>
    <property type="match status" value="1"/>
</dbReference>
<dbReference type="Gene3D" id="3.30.70.330">
    <property type="match status" value="1"/>
</dbReference>
<dbReference type="SMART" id="SM00360">
    <property type="entry name" value="RRM"/>
    <property type="match status" value="1"/>
</dbReference>
<sequence>MPAVMSSRYSRPPNTSLYVRNVPEGTRSEDLSTIFGKYGPLTDVYIPLDYHTQRSRGFAYTTKSTPGQMRGKERTGRRSPYGGRGGYYDDYDRRDRRRSYRSRSRSPRRRSRSRSRGRDRHRDRRSYSRSRSRSRSYDRRRSPSPRRFSFARISFY</sequence>
<dbReference type="EMBL" id="JARBDR010000903">
    <property type="protein sequence ID" value="KAJ8304662.1"/>
    <property type="molecule type" value="Genomic_DNA"/>
</dbReference>